<proteinExistence type="predicted"/>
<evidence type="ECO:0000256" key="3">
    <source>
        <dbReference type="ARBA" id="ARBA00022679"/>
    </source>
</evidence>
<dbReference type="Pfam" id="PF02310">
    <property type="entry name" value="B12-binding"/>
    <property type="match status" value="1"/>
</dbReference>
<dbReference type="InterPro" id="IPR036724">
    <property type="entry name" value="Cobalamin-bd_sf"/>
</dbReference>
<dbReference type="InterPro" id="IPR006638">
    <property type="entry name" value="Elp3/MiaA/NifB-like_rSAM"/>
</dbReference>
<dbReference type="Proteomes" id="UP000215215">
    <property type="component" value="Unassembled WGS sequence"/>
</dbReference>
<keyword evidence="5" id="KW-0479">Metal-binding</keyword>
<keyword evidence="6" id="KW-0408">Iron</keyword>
<dbReference type="PROSITE" id="PS51918">
    <property type="entry name" value="RADICAL_SAM"/>
    <property type="match status" value="1"/>
</dbReference>
<evidence type="ECO:0000256" key="2">
    <source>
        <dbReference type="ARBA" id="ARBA00022603"/>
    </source>
</evidence>
<protein>
    <submittedName>
        <fullName evidence="10">Uncharacterized protein</fullName>
    </submittedName>
</protein>
<keyword evidence="2" id="KW-0489">Methyltransferase</keyword>
<dbReference type="GO" id="GO:0005829">
    <property type="term" value="C:cytosol"/>
    <property type="evidence" value="ECO:0007669"/>
    <property type="project" value="TreeGrafter"/>
</dbReference>
<evidence type="ECO:0000259" key="8">
    <source>
        <dbReference type="PROSITE" id="PS51332"/>
    </source>
</evidence>
<dbReference type="AlphaFoldDB" id="A0A235BTR4"/>
<dbReference type="CDD" id="cd02068">
    <property type="entry name" value="radical_SAM_B12_BD"/>
    <property type="match status" value="1"/>
</dbReference>
<evidence type="ECO:0000256" key="1">
    <source>
        <dbReference type="ARBA" id="ARBA00001966"/>
    </source>
</evidence>
<dbReference type="EMBL" id="NOZQ01000109">
    <property type="protein sequence ID" value="OYD15606.1"/>
    <property type="molecule type" value="Genomic_DNA"/>
</dbReference>
<dbReference type="PROSITE" id="PS51332">
    <property type="entry name" value="B12_BINDING"/>
    <property type="match status" value="1"/>
</dbReference>
<dbReference type="InterPro" id="IPR051198">
    <property type="entry name" value="BchE-like"/>
</dbReference>
<dbReference type="SMART" id="SM00729">
    <property type="entry name" value="Elp3"/>
    <property type="match status" value="1"/>
</dbReference>
<dbReference type="InterPro" id="IPR007197">
    <property type="entry name" value="rSAM"/>
</dbReference>
<accession>A0A235BTR4</accession>
<evidence type="ECO:0000256" key="4">
    <source>
        <dbReference type="ARBA" id="ARBA00022691"/>
    </source>
</evidence>
<comment type="caution">
    <text evidence="10">The sequence shown here is derived from an EMBL/GenBank/DDBJ whole genome shotgun (WGS) entry which is preliminary data.</text>
</comment>
<dbReference type="PANTHER" id="PTHR43409">
    <property type="entry name" value="ANAEROBIC MAGNESIUM-PROTOPORPHYRIN IX MONOMETHYL ESTER CYCLASE-RELATED"/>
    <property type="match status" value="1"/>
</dbReference>
<evidence type="ECO:0000259" key="9">
    <source>
        <dbReference type="PROSITE" id="PS51918"/>
    </source>
</evidence>
<feature type="domain" description="Radical SAM core" evidence="9">
    <location>
        <begin position="176"/>
        <end position="396"/>
    </location>
</feature>
<keyword evidence="3" id="KW-0808">Transferase</keyword>
<evidence type="ECO:0000256" key="5">
    <source>
        <dbReference type="ARBA" id="ARBA00022723"/>
    </source>
</evidence>
<sequence>MRILLVNPSSFNLYTYMGAPMPPLGIAYLAAVLKEGGHSPEIFDMDVMPGKPNYKDYRIVGISCLTSTYLKGLEVAREAKDAGRIVIMGGYHPTFMDEEVLKTGFVDYVVRGEGEYVLLELVNHIEGNIGVKDVKGISYMDGNRLVRTEDAPYPDIDKIPFPARDLLPLSSYRAFLDERPMTSMITSRGCPFNCSFCSSSKFGGLKWRARSALSINEEVEILKEKYGFGAIDFMDDNFTMNPARVVEISEGFLKRNLEIEWWCLSRADAISKHEDMVKVAARSGLNMVFLGIESAEEDVLKSYGKREDTATFIGAVNLLKKYGVKTWASIMIGEMSETRRMISRTINFIKKLDPHAVQISILTPYPGTRLFEEVKGRITTWDWNLYDGAHSVFNTHYLNTKKIQSILRKAYMSVYLDTKRVAREIKHAFEYHLLKRLIFEYPRKAIVALKYMKGERRDV</sequence>
<dbReference type="InterPro" id="IPR058240">
    <property type="entry name" value="rSAM_sf"/>
</dbReference>
<dbReference type="InterPro" id="IPR023404">
    <property type="entry name" value="rSAM_horseshoe"/>
</dbReference>
<dbReference type="InterPro" id="IPR034466">
    <property type="entry name" value="Methyltransferase_Class_B"/>
</dbReference>
<evidence type="ECO:0000313" key="10">
    <source>
        <dbReference type="EMBL" id="OYD15606.1"/>
    </source>
</evidence>
<dbReference type="InterPro" id="IPR006158">
    <property type="entry name" value="Cobalamin-bd"/>
</dbReference>
<dbReference type="Gene3D" id="3.40.50.280">
    <property type="entry name" value="Cobalamin-binding domain"/>
    <property type="match status" value="1"/>
</dbReference>
<feature type="domain" description="B12-binding" evidence="8">
    <location>
        <begin position="56"/>
        <end position="132"/>
    </location>
</feature>
<dbReference type="PANTHER" id="PTHR43409:SF7">
    <property type="entry name" value="BLL1977 PROTEIN"/>
    <property type="match status" value="1"/>
</dbReference>
<dbReference type="Pfam" id="PF04055">
    <property type="entry name" value="Radical_SAM"/>
    <property type="match status" value="1"/>
</dbReference>
<comment type="cofactor">
    <cofactor evidence="1">
        <name>[4Fe-4S] cluster</name>
        <dbReference type="ChEBI" id="CHEBI:49883"/>
    </cofactor>
</comment>
<keyword evidence="4" id="KW-0949">S-adenosyl-L-methionine</keyword>
<name>A0A235BTR4_UNCW3</name>
<dbReference type="Gene3D" id="3.80.30.20">
    <property type="entry name" value="tm_1862 like domain"/>
    <property type="match status" value="1"/>
</dbReference>
<evidence type="ECO:0000256" key="7">
    <source>
        <dbReference type="ARBA" id="ARBA00023014"/>
    </source>
</evidence>
<gene>
    <name evidence="10" type="ORF">CH333_05380</name>
</gene>
<dbReference type="GO" id="GO:0003824">
    <property type="term" value="F:catalytic activity"/>
    <property type="evidence" value="ECO:0007669"/>
    <property type="project" value="InterPro"/>
</dbReference>
<reference evidence="10 11" key="1">
    <citation type="submission" date="2017-07" db="EMBL/GenBank/DDBJ databases">
        <title>Recovery of genomes from metagenomes via a dereplication, aggregation, and scoring strategy.</title>
        <authorList>
            <person name="Sieber C.M."/>
            <person name="Probst A.J."/>
            <person name="Sharrar A."/>
            <person name="Thomas B.C."/>
            <person name="Hess M."/>
            <person name="Tringe S.G."/>
            <person name="Banfield J.F."/>
        </authorList>
    </citation>
    <scope>NUCLEOTIDE SEQUENCE [LARGE SCALE GENOMIC DNA]</scope>
    <source>
        <strain evidence="10">JGI_Cruoil_03_44_89</strain>
    </source>
</reference>
<organism evidence="10 11">
    <name type="scientific">candidate division WOR-3 bacterium JGI_Cruoil_03_44_89</name>
    <dbReference type="NCBI Taxonomy" id="1973748"/>
    <lineage>
        <taxon>Bacteria</taxon>
        <taxon>Bacteria division WOR-3</taxon>
    </lineage>
</organism>
<dbReference type="GO" id="GO:0046872">
    <property type="term" value="F:metal ion binding"/>
    <property type="evidence" value="ECO:0007669"/>
    <property type="project" value="UniProtKB-KW"/>
</dbReference>
<evidence type="ECO:0000313" key="11">
    <source>
        <dbReference type="Proteomes" id="UP000215215"/>
    </source>
</evidence>
<dbReference type="SFLD" id="SFLDG01082">
    <property type="entry name" value="B12-binding_domain_containing"/>
    <property type="match status" value="1"/>
</dbReference>
<dbReference type="SFLD" id="SFLDS00029">
    <property type="entry name" value="Radical_SAM"/>
    <property type="match status" value="1"/>
</dbReference>
<dbReference type="CDD" id="cd01335">
    <property type="entry name" value="Radical_SAM"/>
    <property type="match status" value="1"/>
</dbReference>
<evidence type="ECO:0000256" key="6">
    <source>
        <dbReference type="ARBA" id="ARBA00023004"/>
    </source>
</evidence>
<dbReference type="GO" id="GO:0031419">
    <property type="term" value="F:cobalamin binding"/>
    <property type="evidence" value="ECO:0007669"/>
    <property type="project" value="InterPro"/>
</dbReference>
<dbReference type="SUPFAM" id="SSF52242">
    <property type="entry name" value="Cobalamin (vitamin B12)-binding domain"/>
    <property type="match status" value="1"/>
</dbReference>
<dbReference type="SFLD" id="SFLDG01123">
    <property type="entry name" value="methyltransferase_(Class_B)"/>
    <property type="match status" value="1"/>
</dbReference>
<dbReference type="SUPFAM" id="SSF102114">
    <property type="entry name" value="Radical SAM enzymes"/>
    <property type="match status" value="1"/>
</dbReference>
<dbReference type="GO" id="GO:0051539">
    <property type="term" value="F:4 iron, 4 sulfur cluster binding"/>
    <property type="evidence" value="ECO:0007669"/>
    <property type="project" value="UniProtKB-KW"/>
</dbReference>
<keyword evidence="7" id="KW-0411">Iron-sulfur</keyword>